<keyword evidence="2" id="KW-1185">Reference proteome</keyword>
<dbReference type="Proteomes" id="UP000018949">
    <property type="component" value="Unassembled WGS sequence"/>
</dbReference>
<gene>
    <name evidence="1" type="ORF">JCM21738_5119</name>
</gene>
<proteinExistence type="predicted"/>
<comment type="caution">
    <text evidence="1">The sequence shown here is derived from an EMBL/GenBank/DDBJ whole genome shotgun (WGS) entry which is preliminary data.</text>
</comment>
<evidence type="ECO:0000313" key="1">
    <source>
        <dbReference type="EMBL" id="GAE48045.1"/>
    </source>
</evidence>
<protein>
    <submittedName>
        <fullName evidence="1">Uncharacterized protein</fullName>
    </submittedName>
</protein>
<organism evidence="1 2">
    <name type="scientific">Mesobacillus boroniphilus JCM 21738</name>
    <dbReference type="NCBI Taxonomy" id="1294265"/>
    <lineage>
        <taxon>Bacteria</taxon>
        <taxon>Bacillati</taxon>
        <taxon>Bacillota</taxon>
        <taxon>Bacilli</taxon>
        <taxon>Bacillales</taxon>
        <taxon>Bacillaceae</taxon>
        <taxon>Mesobacillus</taxon>
    </lineage>
</organism>
<dbReference type="AlphaFoldDB" id="W4RUF3"/>
<accession>W4RUF3</accession>
<reference evidence="1 2" key="1">
    <citation type="submission" date="2013-12" db="EMBL/GenBank/DDBJ databases">
        <title>NBRP : Genome information of microbial organism related human and environment.</title>
        <authorList>
            <person name="Hattori M."/>
            <person name="Oshima K."/>
            <person name="Inaba H."/>
            <person name="Suda W."/>
            <person name="Sakamoto M."/>
            <person name="Iino T."/>
            <person name="Kitahara M."/>
            <person name="Oshida Y."/>
            <person name="Iida T."/>
            <person name="Kudo T."/>
            <person name="Itoh T."/>
            <person name="Ahmed I."/>
            <person name="Ohkuma M."/>
        </authorList>
    </citation>
    <scope>NUCLEOTIDE SEQUENCE [LARGE SCALE GENOMIC DNA]</scope>
    <source>
        <strain evidence="1 2">JCM 21738</strain>
    </source>
</reference>
<sequence length="61" mass="7175">MKKEYYFNQSKGINCVGAFKDDTVKFRLLLEEEPTVKEAYKLFNEVLNAISKHSNSKETWN</sequence>
<name>W4RUF3_9BACI</name>
<evidence type="ECO:0000313" key="2">
    <source>
        <dbReference type="Proteomes" id="UP000018949"/>
    </source>
</evidence>
<dbReference type="EMBL" id="BAUW01000120">
    <property type="protein sequence ID" value="GAE48045.1"/>
    <property type="molecule type" value="Genomic_DNA"/>
</dbReference>